<feature type="transmembrane region" description="Helical" evidence="1">
    <location>
        <begin position="160"/>
        <end position="182"/>
    </location>
</feature>
<name>D8PX44_SCHCM</name>
<dbReference type="RefSeq" id="XP_003035234.1">
    <property type="nucleotide sequence ID" value="XM_003035188.1"/>
</dbReference>
<dbReference type="eggNOG" id="ENOG502SJRZ">
    <property type="taxonomic scope" value="Eukaryota"/>
</dbReference>
<dbReference type="AlphaFoldDB" id="D8PX44"/>
<dbReference type="OMA" id="YIVWQNV"/>
<dbReference type="HOGENOM" id="CLU_044614_3_3_1"/>
<keyword evidence="3" id="KW-1185">Reference proteome</keyword>
<dbReference type="VEuPathDB" id="FungiDB:SCHCODRAFT_02561249"/>
<proteinExistence type="predicted"/>
<accession>D8PX44</accession>
<organism evidence="3">
    <name type="scientific">Schizophyllum commune (strain H4-8 / FGSC 9210)</name>
    <name type="common">Split gill fungus</name>
    <dbReference type="NCBI Taxonomy" id="578458"/>
    <lineage>
        <taxon>Eukaryota</taxon>
        <taxon>Fungi</taxon>
        <taxon>Dikarya</taxon>
        <taxon>Basidiomycota</taxon>
        <taxon>Agaricomycotina</taxon>
        <taxon>Agaricomycetes</taxon>
        <taxon>Agaricomycetidae</taxon>
        <taxon>Agaricales</taxon>
        <taxon>Schizophyllaceae</taxon>
        <taxon>Schizophyllum</taxon>
    </lineage>
</organism>
<feature type="transmembrane region" description="Helical" evidence="1">
    <location>
        <begin position="43"/>
        <end position="61"/>
    </location>
</feature>
<feature type="transmembrane region" description="Helical" evidence="1">
    <location>
        <begin position="203"/>
        <end position="229"/>
    </location>
</feature>
<protein>
    <submittedName>
        <fullName evidence="2">Expressed protein</fullName>
    </submittedName>
</protein>
<dbReference type="InParanoid" id="D8PX44"/>
<feature type="transmembrane region" description="Helical" evidence="1">
    <location>
        <begin position="235"/>
        <end position="260"/>
    </location>
</feature>
<keyword evidence="1" id="KW-0812">Transmembrane</keyword>
<dbReference type="Proteomes" id="UP000007431">
    <property type="component" value="Unassembled WGS sequence"/>
</dbReference>
<evidence type="ECO:0000256" key="1">
    <source>
        <dbReference type="SAM" id="Phobius"/>
    </source>
</evidence>
<dbReference type="GeneID" id="9596062"/>
<reference evidence="2 3" key="1">
    <citation type="journal article" date="2010" name="Nat. Biotechnol.">
        <title>Genome sequence of the model mushroom Schizophyllum commune.</title>
        <authorList>
            <person name="Ohm R.A."/>
            <person name="de Jong J.F."/>
            <person name="Lugones L.G."/>
            <person name="Aerts A."/>
            <person name="Kothe E."/>
            <person name="Stajich J.E."/>
            <person name="de Vries R.P."/>
            <person name="Record E."/>
            <person name="Levasseur A."/>
            <person name="Baker S.E."/>
            <person name="Bartholomew K.A."/>
            <person name="Coutinho P.M."/>
            <person name="Erdmann S."/>
            <person name="Fowler T.J."/>
            <person name="Gathman A.C."/>
            <person name="Lombard V."/>
            <person name="Henrissat B."/>
            <person name="Knabe N."/>
            <person name="Kuees U."/>
            <person name="Lilly W.W."/>
            <person name="Lindquist E."/>
            <person name="Lucas S."/>
            <person name="Magnuson J.K."/>
            <person name="Piumi F."/>
            <person name="Raudaskoski M."/>
            <person name="Salamov A."/>
            <person name="Schmutz J."/>
            <person name="Schwarze F.W.M.R."/>
            <person name="vanKuyk P.A."/>
            <person name="Horton J.S."/>
            <person name="Grigoriev I.V."/>
            <person name="Woesten H.A.B."/>
        </authorList>
    </citation>
    <scope>NUCLEOTIDE SEQUENCE [LARGE SCALE GENOMIC DNA]</scope>
    <source>
        <strain evidence="3">H4-8 / FGSC 9210</strain>
    </source>
</reference>
<evidence type="ECO:0000313" key="2">
    <source>
        <dbReference type="EMBL" id="EFJ00332.1"/>
    </source>
</evidence>
<evidence type="ECO:0000313" key="3">
    <source>
        <dbReference type="Proteomes" id="UP000007431"/>
    </source>
</evidence>
<keyword evidence="1" id="KW-0472">Membrane</keyword>
<dbReference type="EMBL" id="GL377303">
    <property type="protein sequence ID" value="EFJ00332.1"/>
    <property type="molecule type" value="Genomic_DNA"/>
</dbReference>
<feature type="transmembrane region" description="Helical" evidence="1">
    <location>
        <begin position="118"/>
        <end position="140"/>
    </location>
</feature>
<feature type="transmembrane region" description="Helical" evidence="1">
    <location>
        <begin position="12"/>
        <end position="37"/>
    </location>
</feature>
<gene>
    <name evidence="2" type="ORF">SCHCODRAFT_84553</name>
</gene>
<sequence length="351" mass="39642">MALDVKSAHLTAIIIQCLLYGASVPLFVATIWALHGLKHAGRLWYPVTCVLFVLSTMHVVVDARHIFIGFIERVDVADVYFQSVVRETTKNAIYLVETLVADSILIYRCHMVYQRWEAIVLPVALWASTAVDGPLAVYAMDQRSRGLDSYFAQQSYHWVVAFYSSAFSTNIITTSILAYKLWNYHCQSCRFGFNVPSGQSAISPIFLTVVECGATYSTALIVMVVIFATATDAQYVVYCHGIHCQVIALTFYMVIVRAAMSRVGKELRSRHTQSLSAMSFSRGGPTSTITSERRMEVQINRLTTSNRGLPRDYSTDFVDDKESMSEMTFAENLEFERRQRQIQSRLPQDQV</sequence>
<dbReference type="KEGG" id="scm:SCHCO_02561249"/>
<keyword evidence="1" id="KW-1133">Transmembrane helix</keyword>
<dbReference type="OrthoDB" id="3346544at2759"/>